<dbReference type="EMBL" id="JAZGQK010000016">
    <property type="protein sequence ID" value="MEE6260749.1"/>
    <property type="molecule type" value="Genomic_DNA"/>
</dbReference>
<keyword evidence="3" id="KW-0337">GPI-anchor biosynthesis</keyword>
<feature type="transmembrane region" description="Helical" evidence="10">
    <location>
        <begin position="325"/>
        <end position="343"/>
    </location>
</feature>
<dbReference type="Proteomes" id="UP001332243">
    <property type="component" value="Unassembled WGS sequence"/>
</dbReference>
<evidence type="ECO:0000256" key="2">
    <source>
        <dbReference type="ARBA" id="ARBA00004687"/>
    </source>
</evidence>
<comment type="caution">
    <text evidence="11">The sequence shown here is derived from an EMBL/GenBank/DDBJ whole genome shotgun (WGS) entry which is preliminary data.</text>
</comment>
<evidence type="ECO:0000256" key="6">
    <source>
        <dbReference type="ARBA" id="ARBA00022692"/>
    </source>
</evidence>
<evidence type="ECO:0000256" key="4">
    <source>
        <dbReference type="ARBA" id="ARBA00022676"/>
    </source>
</evidence>
<sequence>MASSGVSTEHRAGQRMGRRSAVGTAWARLGVAVRAAWPALALYAGLRAFALLVLWIFATDAGRPLGELLGAYDAIHYGRIVTDGYEHAIVARPDGKLPLTNLAFFPLFPGLIALVDPVLPGGVRTAGILLSWAAGLAAAWGLYAVGSQLRDRRTGIVLAGLWAVIPHALVQSMGYTETLFTALAAWSLVCVLRRQWVTAGVLCLLAGLTRPTGGAVTVAVGLAALFAVIRRRDGWRPWVAGVLAPLGLVGYIAWVGHRMGQVDGYFRVQSEAWGMSYDGGAWTLRELRKVLTEPQGLAMYVTTGVMLLGVALLVLLVAERVPWPLVVYAAVVVALAVGGAGFYYAKARLMVPAFPLLLPVAYALVAARRRVTVLVVFALLTAFSAWYGAYLALDWTRSP</sequence>
<protein>
    <submittedName>
        <fullName evidence="11">Glycosyltransferase family 39 protein</fullName>
        <ecNumber evidence="11">2.4.-.-</ecNumber>
    </submittedName>
</protein>
<proteinExistence type="predicted"/>
<organism evidence="11 12">
    <name type="scientific">Plantactinospora sonchi</name>
    <dbReference type="NCBI Taxonomy" id="1544735"/>
    <lineage>
        <taxon>Bacteria</taxon>
        <taxon>Bacillati</taxon>
        <taxon>Actinomycetota</taxon>
        <taxon>Actinomycetes</taxon>
        <taxon>Micromonosporales</taxon>
        <taxon>Micromonosporaceae</taxon>
        <taxon>Plantactinospora</taxon>
    </lineage>
</organism>
<feature type="transmembrane region" description="Helical" evidence="10">
    <location>
        <begin position="297"/>
        <end position="318"/>
    </location>
</feature>
<dbReference type="PANTHER" id="PTHR12468:SF2">
    <property type="entry name" value="GPI MANNOSYLTRANSFERASE 2"/>
    <property type="match status" value="1"/>
</dbReference>
<feature type="transmembrane region" description="Helical" evidence="10">
    <location>
        <begin position="125"/>
        <end position="144"/>
    </location>
</feature>
<keyword evidence="6 10" id="KW-0812">Transmembrane</keyword>
<gene>
    <name evidence="11" type="ORF">V1633_19885</name>
</gene>
<feature type="transmembrane region" description="Helical" evidence="10">
    <location>
        <begin position="102"/>
        <end position="119"/>
    </location>
</feature>
<feature type="transmembrane region" description="Helical" evidence="10">
    <location>
        <begin position="156"/>
        <end position="176"/>
    </location>
</feature>
<evidence type="ECO:0000256" key="7">
    <source>
        <dbReference type="ARBA" id="ARBA00022824"/>
    </source>
</evidence>
<feature type="transmembrane region" description="Helical" evidence="10">
    <location>
        <begin position="35"/>
        <end position="58"/>
    </location>
</feature>
<evidence type="ECO:0000256" key="1">
    <source>
        <dbReference type="ARBA" id="ARBA00004477"/>
    </source>
</evidence>
<keyword evidence="7" id="KW-0256">Endoplasmic reticulum</keyword>
<evidence type="ECO:0000256" key="9">
    <source>
        <dbReference type="ARBA" id="ARBA00023136"/>
    </source>
</evidence>
<keyword evidence="9 10" id="KW-0472">Membrane</keyword>
<reference evidence="11 12" key="1">
    <citation type="submission" date="2024-01" db="EMBL/GenBank/DDBJ databases">
        <title>Genome insights into Plantactinospora sonchi sp. nov.</title>
        <authorList>
            <person name="Wang L."/>
        </authorList>
    </citation>
    <scope>NUCLEOTIDE SEQUENCE [LARGE SCALE GENOMIC DNA]</scope>
    <source>
        <strain evidence="11 12">NEAU-QY2</strain>
    </source>
</reference>
<dbReference type="EC" id="2.4.-.-" evidence="11"/>
<feature type="transmembrane region" description="Helical" evidence="10">
    <location>
        <begin position="238"/>
        <end position="256"/>
    </location>
</feature>
<name>A0ABU7RW73_9ACTN</name>
<feature type="transmembrane region" description="Helical" evidence="10">
    <location>
        <begin position="374"/>
        <end position="393"/>
    </location>
</feature>
<evidence type="ECO:0000256" key="3">
    <source>
        <dbReference type="ARBA" id="ARBA00022502"/>
    </source>
</evidence>
<keyword evidence="12" id="KW-1185">Reference proteome</keyword>
<feature type="transmembrane region" description="Helical" evidence="10">
    <location>
        <begin position="196"/>
        <end position="226"/>
    </location>
</feature>
<dbReference type="InterPro" id="IPR007315">
    <property type="entry name" value="PIG-V/Gpi18"/>
</dbReference>
<keyword evidence="8 10" id="KW-1133">Transmembrane helix</keyword>
<comment type="pathway">
    <text evidence="2">Glycolipid biosynthesis; glycosylphosphatidylinositol-anchor biosynthesis.</text>
</comment>
<evidence type="ECO:0000256" key="10">
    <source>
        <dbReference type="SAM" id="Phobius"/>
    </source>
</evidence>
<evidence type="ECO:0000256" key="8">
    <source>
        <dbReference type="ARBA" id="ARBA00022989"/>
    </source>
</evidence>
<dbReference type="RefSeq" id="WP_331215853.1">
    <property type="nucleotide sequence ID" value="NZ_JAZGQK010000016.1"/>
</dbReference>
<keyword evidence="5 11" id="KW-0808">Transferase</keyword>
<evidence type="ECO:0000313" key="11">
    <source>
        <dbReference type="EMBL" id="MEE6260749.1"/>
    </source>
</evidence>
<evidence type="ECO:0000256" key="5">
    <source>
        <dbReference type="ARBA" id="ARBA00022679"/>
    </source>
</evidence>
<keyword evidence="4 11" id="KW-0328">Glycosyltransferase</keyword>
<evidence type="ECO:0000313" key="12">
    <source>
        <dbReference type="Proteomes" id="UP001332243"/>
    </source>
</evidence>
<feature type="transmembrane region" description="Helical" evidence="10">
    <location>
        <begin position="349"/>
        <end position="367"/>
    </location>
</feature>
<dbReference type="PANTHER" id="PTHR12468">
    <property type="entry name" value="GPI MANNOSYLTRANSFERASE 2"/>
    <property type="match status" value="1"/>
</dbReference>
<dbReference type="GO" id="GO:0016757">
    <property type="term" value="F:glycosyltransferase activity"/>
    <property type="evidence" value="ECO:0007669"/>
    <property type="project" value="UniProtKB-KW"/>
</dbReference>
<accession>A0ABU7RW73</accession>
<comment type="subcellular location">
    <subcellularLocation>
        <location evidence="1">Endoplasmic reticulum membrane</location>
        <topology evidence="1">Multi-pass membrane protein</topology>
    </subcellularLocation>
</comment>